<evidence type="ECO:0000313" key="2">
    <source>
        <dbReference type="EMBL" id="KJA22179.1"/>
    </source>
</evidence>
<evidence type="ECO:0000313" key="3">
    <source>
        <dbReference type="Proteomes" id="UP000054270"/>
    </source>
</evidence>
<protein>
    <submittedName>
        <fullName evidence="2">Uncharacterized protein</fullName>
    </submittedName>
</protein>
<organism evidence="2 3">
    <name type="scientific">Hypholoma sublateritium (strain FD-334 SS-4)</name>
    <dbReference type="NCBI Taxonomy" id="945553"/>
    <lineage>
        <taxon>Eukaryota</taxon>
        <taxon>Fungi</taxon>
        <taxon>Dikarya</taxon>
        <taxon>Basidiomycota</taxon>
        <taxon>Agaricomycotina</taxon>
        <taxon>Agaricomycetes</taxon>
        <taxon>Agaricomycetidae</taxon>
        <taxon>Agaricales</taxon>
        <taxon>Agaricineae</taxon>
        <taxon>Strophariaceae</taxon>
        <taxon>Hypholoma</taxon>
    </lineage>
</organism>
<sequence>MRTPADAGRPALRRAQIFRRGDAKATLPLTLRPAPNPRALVRRRPSKSDASDRCPTAARRAQKCHRSSARRRASTATLWVNAPRYRTGLERHQRGTPARIARARAVHQHSDQRNTTPSAPGMQLRSYHGPQTHILPRFPPLAPAEVDSSSRPE</sequence>
<name>A0A0D2NTN2_HYPSF</name>
<feature type="compositionally biased region" description="Basic residues" evidence="1">
    <location>
        <begin position="60"/>
        <end position="73"/>
    </location>
</feature>
<keyword evidence="3" id="KW-1185">Reference proteome</keyword>
<accession>A0A0D2NTN2</accession>
<feature type="region of interest" description="Disordered" evidence="1">
    <location>
        <begin position="87"/>
        <end position="153"/>
    </location>
</feature>
<gene>
    <name evidence="2" type="ORF">HYPSUDRAFT_202427</name>
</gene>
<feature type="region of interest" description="Disordered" evidence="1">
    <location>
        <begin position="41"/>
        <end position="75"/>
    </location>
</feature>
<evidence type="ECO:0000256" key="1">
    <source>
        <dbReference type="SAM" id="MobiDB-lite"/>
    </source>
</evidence>
<dbReference type="EMBL" id="KN817552">
    <property type="protein sequence ID" value="KJA22179.1"/>
    <property type="molecule type" value="Genomic_DNA"/>
</dbReference>
<reference evidence="3" key="1">
    <citation type="submission" date="2014-04" db="EMBL/GenBank/DDBJ databases">
        <title>Evolutionary Origins and Diversification of the Mycorrhizal Mutualists.</title>
        <authorList>
            <consortium name="DOE Joint Genome Institute"/>
            <consortium name="Mycorrhizal Genomics Consortium"/>
            <person name="Kohler A."/>
            <person name="Kuo A."/>
            <person name="Nagy L.G."/>
            <person name="Floudas D."/>
            <person name="Copeland A."/>
            <person name="Barry K.W."/>
            <person name="Cichocki N."/>
            <person name="Veneault-Fourrey C."/>
            <person name="LaButti K."/>
            <person name="Lindquist E.A."/>
            <person name="Lipzen A."/>
            <person name="Lundell T."/>
            <person name="Morin E."/>
            <person name="Murat C."/>
            <person name="Riley R."/>
            <person name="Ohm R."/>
            <person name="Sun H."/>
            <person name="Tunlid A."/>
            <person name="Henrissat B."/>
            <person name="Grigoriev I.V."/>
            <person name="Hibbett D.S."/>
            <person name="Martin F."/>
        </authorList>
    </citation>
    <scope>NUCLEOTIDE SEQUENCE [LARGE SCALE GENOMIC DNA]</scope>
    <source>
        <strain evidence="3">FD-334 SS-4</strain>
    </source>
</reference>
<dbReference type="Proteomes" id="UP000054270">
    <property type="component" value="Unassembled WGS sequence"/>
</dbReference>
<dbReference type="AlphaFoldDB" id="A0A0D2NTN2"/>
<proteinExistence type="predicted"/>